<organism evidence="1 3">
    <name type="scientific">Vanilla planifolia</name>
    <name type="common">Vanilla</name>
    <dbReference type="NCBI Taxonomy" id="51239"/>
    <lineage>
        <taxon>Eukaryota</taxon>
        <taxon>Viridiplantae</taxon>
        <taxon>Streptophyta</taxon>
        <taxon>Embryophyta</taxon>
        <taxon>Tracheophyta</taxon>
        <taxon>Spermatophyta</taxon>
        <taxon>Magnoliopsida</taxon>
        <taxon>Liliopsida</taxon>
        <taxon>Asparagales</taxon>
        <taxon>Orchidaceae</taxon>
        <taxon>Vanilloideae</taxon>
        <taxon>Vanilleae</taxon>
        <taxon>Vanilla</taxon>
    </lineage>
</organism>
<evidence type="ECO:0000313" key="3">
    <source>
        <dbReference type="Proteomes" id="UP000636800"/>
    </source>
</evidence>
<dbReference type="EMBL" id="JADCNL010000003">
    <property type="protein sequence ID" value="KAG0488808.1"/>
    <property type="molecule type" value="Genomic_DNA"/>
</dbReference>
<dbReference type="EMBL" id="JADCNM010000003">
    <property type="protein sequence ID" value="KAG0490561.1"/>
    <property type="molecule type" value="Genomic_DNA"/>
</dbReference>
<dbReference type="Proteomes" id="UP000639772">
    <property type="component" value="Chromosome 3"/>
</dbReference>
<reference evidence="3 4" key="1">
    <citation type="journal article" date="2020" name="Nat. Food">
        <title>A phased Vanilla planifolia genome enables genetic improvement of flavour and production.</title>
        <authorList>
            <person name="Hasing T."/>
            <person name="Tang H."/>
            <person name="Brym M."/>
            <person name="Khazi F."/>
            <person name="Huang T."/>
            <person name="Chambers A.H."/>
        </authorList>
    </citation>
    <scope>NUCLEOTIDE SEQUENCE [LARGE SCALE GENOMIC DNA]</scope>
    <source>
        <tissue evidence="1">Leaf</tissue>
    </source>
</reference>
<dbReference type="AlphaFoldDB" id="A0A835RMB1"/>
<sequence length="116" mass="12430">MLPLLSALPSPRCHLLQSASWQEITTVTKRSLWSRITADNSSVYVVRIQGAGVLPSDDGEGCFAEEMGGIMKFCNRGMRRVCVAEVAVKGGCGESQRRRAVERCEGKVGGRCGGGV</sequence>
<evidence type="ECO:0000313" key="1">
    <source>
        <dbReference type="EMBL" id="KAG0488808.1"/>
    </source>
</evidence>
<dbReference type="Proteomes" id="UP000636800">
    <property type="component" value="Chromosome 3"/>
</dbReference>
<comment type="caution">
    <text evidence="1">The sequence shown here is derived from an EMBL/GenBank/DDBJ whole genome shotgun (WGS) entry which is preliminary data.</text>
</comment>
<keyword evidence="3" id="KW-1185">Reference proteome</keyword>
<gene>
    <name evidence="2" type="ORF">HPP92_007424</name>
    <name evidence="1" type="ORF">HPP92_007619</name>
</gene>
<accession>A0A835RMB1</accession>
<proteinExistence type="predicted"/>
<protein>
    <submittedName>
        <fullName evidence="1">Uncharacterized protein</fullName>
    </submittedName>
</protein>
<name>A0A835RMB1_VANPL</name>
<evidence type="ECO:0000313" key="4">
    <source>
        <dbReference type="Proteomes" id="UP000639772"/>
    </source>
</evidence>
<evidence type="ECO:0000313" key="2">
    <source>
        <dbReference type="EMBL" id="KAG0490561.1"/>
    </source>
</evidence>